<feature type="domain" description="ArsA/GET3 Anion-transporting ATPase-like" evidence="3">
    <location>
        <begin position="65"/>
        <end position="341"/>
    </location>
</feature>
<feature type="compositionally biased region" description="Gly residues" evidence="2">
    <location>
        <begin position="14"/>
        <end position="26"/>
    </location>
</feature>
<evidence type="ECO:0000256" key="1">
    <source>
        <dbReference type="ARBA" id="ARBA00011040"/>
    </source>
</evidence>
<dbReference type="InterPro" id="IPR025723">
    <property type="entry name" value="ArsA/GET3_ATPase-like"/>
</dbReference>
<dbReference type="EMBL" id="BAABKB010000002">
    <property type="protein sequence ID" value="GAA5001538.1"/>
    <property type="molecule type" value="Genomic_DNA"/>
</dbReference>
<dbReference type="Pfam" id="PF02374">
    <property type="entry name" value="ArsA_ATPase"/>
    <property type="match status" value="1"/>
</dbReference>
<feature type="domain" description="ArsA HSP20-like" evidence="4">
    <location>
        <begin position="381"/>
        <end position="442"/>
    </location>
</feature>
<comment type="similarity">
    <text evidence="1">Belongs to the arsA ATPase family.</text>
</comment>
<organism evidence="5 6">
    <name type="scientific">Streptomyces siamensis</name>
    <dbReference type="NCBI Taxonomy" id="1274986"/>
    <lineage>
        <taxon>Bacteria</taxon>
        <taxon>Bacillati</taxon>
        <taxon>Actinomycetota</taxon>
        <taxon>Actinomycetes</taxon>
        <taxon>Kitasatosporales</taxon>
        <taxon>Streptomycetaceae</taxon>
        <taxon>Streptomyces</taxon>
    </lineage>
</organism>
<evidence type="ECO:0000313" key="5">
    <source>
        <dbReference type="EMBL" id="GAA5001538.1"/>
    </source>
</evidence>
<evidence type="ECO:0000259" key="3">
    <source>
        <dbReference type="Pfam" id="PF02374"/>
    </source>
</evidence>
<dbReference type="InterPro" id="IPR008978">
    <property type="entry name" value="HSP20-like_chaperone"/>
</dbReference>
<protein>
    <submittedName>
        <fullName evidence="5">ArsA-related P-loop ATPase</fullName>
    </submittedName>
</protein>
<gene>
    <name evidence="5" type="ORF">GCM10023335_16390</name>
</gene>
<dbReference type="InterPro" id="IPR016300">
    <property type="entry name" value="ATPase_ArsA/GET3"/>
</dbReference>
<feature type="region of interest" description="Disordered" evidence="2">
    <location>
        <begin position="1"/>
        <end position="57"/>
    </location>
</feature>
<dbReference type="InterPro" id="IPR027417">
    <property type="entry name" value="P-loop_NTPase"/>
</dbReference>
<keyword evidence="6" id="KW-1185">Reference proteome</keyword>
<evidence type="ECO:0000313" key="6">
    <source>
        <dbReference type="Proteomes" id="UP001501759"/>
    </source>
</evidence>
<dbReference type="Pfam" id="PF17886">
    <property type="entry name" value="ArsA_HSP20"/>
    <property type="match status" value="1"/>
</dbReference>
<proteinExistence type="inferred from homology"/>
<dbReference type="SUPFAM" id="SSF52540">
    <property type="entry name" value="P-loop containing nucleoside triphosphate hydrolases"/>
    <property type="match status" value="1"/>
</dbReference>
<evidence type="ECO:0000256" key="2">
    <source>
        <dbReference type="SAM" id="MobiDB-lite"/>
    </source>
</evidence>
<dbReference type="PANTHER" id="PTHR10803">
    <property type="entry name" value="ARSENICAL PUMP-DRIVING ATPASE ARSENITE-TRANSLOCATING ATPASE"/>
    <property type="match status" value="1"/>
</dbReference>
<dbReference type="PANTHER" id="PTHR10803:SF3">
    <property type="entry name" value="ATPASE GET3"/>
    <property type="match status" value="1"/>
</dbReference>
<comment type="caution">
    <text evidence="5">The sequence shown here is derived from an EMBL/GenBank/DDBJ whole genome shotgun (WGS) entry which is preliminary data.</text>
</comment>
<reference evidence="6" key="1">
    <citation type="journal article" date="2019" name="Int. J. Syst. Evol. Microbiol.">
        <title>The Global Catalogue of Microorganisms (GCM) 10K type strain sequencing project: providing services to taxonomists for standard genome sequencing and annotation.</title>
        <authorList>
            <consortium name="The Broad Institute Genomics Platform"/>
            <consortium name="The Broad Institute Genome Sequencing Center for Infectious Disease"/>
            <person name="Wu L."/>
            <person name="Ma J."/>
        </authorList>
    </citation>
    <scope>NUCLEOTIDE SEQUENCE [LARGE SCALE GENOMIC DNA]</scope>
    <source>
        <strain evidence="6">JCM 18409</strain>
    </source>
</reference>
<dbReference type="CDD" id="cd02035">
    <property type="entry name" value="ArsA"/>
    <property type="match status" value="1"/>
</dbReference>
<evidence type="ECO:0000259" key="4">
    <source>
        <dbReference type="Pfam" id="PF17886"/>
    </source>
</evidence>
<name>A0ABP9IM08_9ACTN</name>
<dbReference type="Proteomes" id="UP001501759">
    <property type="component" value="Unassembled WGS sequence"/>
</dbReference>
<dbReference type="InterPro" id="IPR040612">
    <property type="entry name" value="ArsA_HSP20-like"/>
</dbReference>
<sequence>MSGDSGGLSQEGAVRGGAGTESGDSGGLRQDRDARRGPGTESRDPGNRGSAVRPAGAAQVPFTLMRTILITGQGGTGRTTVAAATALRAAHRGTRTLVLTADRTDTLGAVLGVPTGPTPVEAAPNLTAWRPDAAARFREDLTAFQQRATAALDLLGASRLDAEEVTPLPGAEELAVLRALRDAALSEAYELLVVDLPPAPQTLALLGLPEELRRYLRRLLPPERQAARALRPVLGRLAGVPMPAEWLYETAARWDVELAAVQAVVEDRATTVRLVAQPGPAGTDAVRTASTALALRGLSVDALVANRVLPTATDDPWLAALAAQQHKALDEWRETYDLHEVPHLGRDPRGGGDLTELPVPHVNAAPTPVEWPVTDRLADDGVLVWHIPLPGAIRDELDLVRRGDELVVTVGQFRRIVALPSALRRCTVDGAALREGELRIRFAPDPALWPRGK</sequence>
<accession>A0ABP9IM08</accession>
<dbReference type="Gene3D" id="2.60.40.790">
    <property type="match status" value="1"/>
</dbReference>
<dbReference type="Gene3D" id="3.40.50.300">
    <property type="entry name" value="P-loop containing nucleotide triphosphate hydrolases"/>
    <property type="match status" value="1"/>
</dbReference>
<feature type="compositionally biased region" description="Basic and acidic residues" evidence="2">
    <location>
        <begin position="29"/>
        <end position="46"/>
    </location>
</feature>